<dbReference type="GO" id="GO:0005829">
    <property type="term" value="C:cytosol"/>
    <property type="evidence" value="ECO:0007669"/>
    <property type="project" value="TreeGrafter"/>
</dbReference>
<sequence length="340" mass="36702">MIGGGPAGLATAGALTMRGIPVTVLERADVGHSWRGHYDRLHLHTTRRLSGLPGLPIPRSYGRWVARGDLVRYLESYRAHHRLDVRAGVDVIGLERNSTEGSPRWVVRSAGGEVWAADHVIVATGFNHTPARPHWPGEEGFRGEIRHTSDYRNPADHAGRSVLVVGTGNTGCEIAQDLAEGGAGQVWLAYRTPPHILRRDTAGWASQWTGIAVRRLPLRLVDRVAAVVERVSIPDLTAYGMPRPAADLYSRIAVGSIPVQDVGIVAAIQRRAVVPVPTPERFEGDDFVLRDGRRLRPDVVLVAAGYERGLEPLLGELGVLRPDGRPTVSGATSPTGAPGL</sequence>
<dbReference type="Gene3D" id="3.50.50.60">
    <property type="entry name" value="FAD/NAD(P)-binding domain"/>
    <property type="match status" value="1"/>
</dbReference>
<dbReference type="PANTHER" id="PTHR43539">
    <property type="entry name" value="FLAVIN-BINDING MONOOXYGENASE-LIKE PROTEIN (AFU_ORTHOLOGUE AFUA_4G09220)"/>
    <property type="match status" value="1"/>
</dbReference>
<evidence type="ECO:0000313" key="3">
    <source>
        <dbReference type="Proteomes" id="UP000035720"/>
    </source>
</evidence>
<dbReference type="PANTHER" id="PTHR43539:SF78">
    <property type="entry name" value="FLAVIN-CONTAINING MONOOXYGENASE"/>
    <property type="match status" value="1"/>
</dbReference>
<comment type="caution">
    <text evidence="2">The sequence shown here is derived from an EMBL/GenBank/DDBJ whole genome shotgun (WGS) entry which is preliminary data.</text>
</comment>
<name>A0A077M3J1_9MICO</name>
<dbReference type="SUPFAM" id="SSF51905">
    <property type="entry name" value="FAD/NAD(P)-binding domain"/>
    <property type="match status" value="1"/>
</dbReference>
<dbReference type="GO" id="GO:0004497">
    <property type="term" value="F:monooxygenase activity"/>
    <property type="evidence" value="ECO:0007669"/>
    <property type="project" value="UniProtKB-KW"/>
</dbReference>
<dbReference type="InterPro" id="IPR050982">
    <property type="entry name" value="Auxin_biosynth/cation_transpt"/>
</dbReference>
<dbReference type="Proteomes" id="UP000035720">
    <property type="component" value="Unassembled WGS sequence"/>
</dbReference>
<dbReference type="InterPro" id="IPR036291">
    <property type="entry name" value="NAD(P)-bd_dom_sf"/>
</dbReference>
<keyword evidence="3" id="KW-1185">Reference proteome</keyword>
<reference evidence="2 3" key="1">
    <citation type="journal article" date="2013" name="ISME J.">
        <title>A metabolic model for members of the genus Tetrasphaera involved in enhanced biological phosphorus removal.</title>
        <authorList>
            <person name="Kristiansen R."/>
            <person name="Nguyen H.T.T."/>
            <person name="Saunders A.M."/>
            <person name="Nielsen J.L."/>
            <person name="Wimmer R."/>
            <person name="Le V.Q."/>
            <person name="McIlroy S.J."/>
            <person name="Petrovski S."/>
            <person name="Seviour R.J."/>
            <person name="Calteau A."/>
            <person name="Nielsen K.L."/>
            <person name="Nielsen P.H."/>
        </authorList>
    </citation>
    <scope>NUCLEOTIDE SEQUENCE [LARGE SCALE GENOMIC DNA]</scope>
    <source>
        <strain evidence="2 3">Ben 74</strain>
    </source>
</reference>
<dbReference type="EMBL" id="CAJC01000027">
    <property type="protein sequence ID" value="CCI51781.1"/>
    <property type="molecule type" value="Genomic_DNA"/>
</dbReference>
<keyword evidence="2" id="KW-0503">Monooxygenase</keyword>
<dbReference type="SUPFAM" id="SSF51735">
    <property type="entry name" value="NAD(P)-binding Rossmann-fold domains"/>
    <property type="match status" value="1"/>
</dbReference>
<organism evidence="2 3">
    <name type="scientific">Nostocoides jenkinsii Ben 74</name>
    <dbReference type="NCBI Taxonomy" id="1193518"/>
    <lineage>
        <taxon>Bacteria</taxon>
        <taxon>Bacillati</taxon>
        <taxon>Actinomycetota</taxon>
        <taxon>Actinomycetes</taxon>
        <taxon>Micrococcales</taxon>
        <taxon>Intrasporangiaceae</taxon>
        <taxon>Nostocoides</taxon>
    </lineage>
</organism>
<proteinExistence type="predicted"/>
<dbReference type="STRING" id="1193518.BN13_1220008"/>
<keyword evidence="1" id="KW-0560">Oxidoreductase</keyword>
<evidence type="ECO:0000256" key="1">
    <source>
        <dbReference type="ARBA" id="ARBA00023002"/>
    </source>
</evidence>
<dbReference type="AlphaFoldDB" id="A0A077M3J1"/>
<dbReference type="Pfam" id="PF13738">
    <property type="entry name" value="Pyr_redox_3"/>
    <property type="match status" value="1"/>
</dbReference>
<protein>
    <submittedName>
        <fullName evidence="2">Putative monooxygenase</fullName>
    </submittedName>
</protein>
<dbReference type="InterPro" id="IPR036188">
    <property type="entry name" value="FAD/NAD-bd_sf"/>
</dbReference>
<gene>
    <name evidence="2" type="ORF">BN13_1220008</name>
</gene>
<dbReference type="GO" id="GO:0050660">
    <property type="term" value="F:flavin adenine dinucleotide binding"/>
    <property type="evidence" value="ECO:0007669"/>
    <property type="project" value="TreeGrafter"/>
</dbReference>
<accession>A0A077M3J1</accession>
<evidence type="ECO:0000313" key="2">
    <source>
        <dbReference type="EMBL" id="CCI51781.1"/>
    </source>
</evidence>